<accession>A0A0F9K7Z5</accession>
<evidence type="ECO:0000313" key="1">
    <source>
        <dbReference type="EMBL" id="KKM18213.1"/>
    </source>
</evidence>
<proteinExistence type="predicted"/>
<protein>
    <submittedName>
        <fullName evidence="1">Uncharacterized protein</fullName>
    </submittedName>
</protein>
<name>A0A0F9K7Z5_9ZZZZ</name>
<dbReference type="EMBL" id="LAZR01014270">
    <property type="protein sequence ID" value="KKM18213.1"/>
    <property type="molecule type" value="Genomic_DNA"/>
</dbReference>
<reference evidence="1" key="1">
    <citation type="journal article" date="2015" name="Nature">
        <title>Complex archaea that bridge the gap between prokaryotes and eukaryotes.</title>
        <authorList>
            <person name="Spang A."/>
            <person name="Saw J.H."/>
            <person name="Jorgensen S.L."/>
            <person name="Zaremba-Niedzwiedzka K."/>
            <person name="Martijn J."/>
            <person name="Lind A.E."/>
            <person name="van Eijk R."/>
            <person name="Schleper C."/>
            <person name="Guy L."/>
            <person name="Ettema T.J."/>
        </authorList>
    </citation>
    <scope>NUCLEOTIDE SEQUENCE</scope>
</reference>
<sequence length="58" mass="7060">MLELQWENKAEPGIDKFKIYLEKLILEYNVSNKLEKKVILHTIIFERSKEGREKFESY</sequence>
<comment type="caution">
    <text evidence="1">The sequence shown here is derived from an EMBL/GenBank/DDBJ whole genome shotgun (WGS) entry which is preliminary data.</text>
</comment>
<dbReference type="AlphaFoldDB" id="A0A0F9K7Z5"/>
<organism evidence="1">
    <name type="scientific">marine sediment metagenome</name>
    <dbReference type="NCBI Taxonomy" id="412755"/>
    <lineage>
        <taxon>unclassified sequences</taxon>
        <taxon>metagenomes</taxon>
        <taxon>ecological metagenomes</taxon>
    </lineage>
</organism>
<gene>
    <name evidence="1" type="ORF">LCGC14_1667960</name>
</gene>